<protein>
    <recommendedName>
        <fullName evidence="11">Glycerol kinase</fullName>
        <ecNumber evidence="11">2.7.1.30</ecNumber>
    </recommendedName>
    <alternativeName>
        <fullName evidence="11">ATP:glycerol 3-phosphotransferase</fullName>
    </alternativeName>
    <alternativeName>
        <fullName evidence="11">Glycerokinase</fullName>
        <shortName evidence="11">GK</shortName>
    </alternativeName>
</protein>
<keyword evidence="7 11" id="KW-0067">ATP-binding</keyword>
<feature type="binding site" evidence="11">
    <location>
        <position position="411"/>
    </location>
    <ligand>
        <name>ADP</name>
        <dbReference type="ChEBI" id="CHEBI:456216"/>
    </ligand>
</feature>
<evidence type="ECO:0000256" key="6">
    <source>
        <dbReference type="ARBA" id="ARBA00022798"/>
    </source>
</evidence>
<evidence type="ECO:0000259" key="14">
    <source>
        <dbReference type="Pfam" id="PF02782"/>
    </source>
</evidence>
<evidence type="ECO:0000313" key="15">
    <source>
        <dbReference type="EMBL" id="HIX49874.1"/>
    </source>
</evidence>
<organism evidence="15 16">
    <name type="scientific">Candidatus Borkfalkia faecavium</name>
    <dbReference type="NCBI Taxonomy" id="2838508"/>
    <lineage>
        <taxon>Bacteria</taxon>
        <taxon>Bacillati</taxon>
        <taxon>Bacillota</taxon>
        <taxon>Clostridia</taxon>
        <taxon>Christensenellales</taxon>
        <taxon>Christensenellaceae</taxon>
        <taxon>Candidatus Borkfalkia</taxon>
    </lineage>
</organism>
<keyword evidence="5 11" id="KW-0418">Kinase</keyword>
<feature type="binding site" evidence="11">
    <location>
        <position position="407"/>
    </location>
    <ligand>
        <name>ADP</name>
        <dbReference type="ChEBI" id="CHEBI:456216"/>
    </ligand>
</feature>
<keyword evidence="3 11" id="KW-0808">Transferase</keyword>
<dbReference type="Pfam" id="PF00370">
    <property type="entry name" value="FGGY_N"/>
    <property type="match status" value="1"/>
</dbReference>
<gene>
    <name evidence="11 15" type="primary">glpK</name>
    <name evidence="15" type="ORF">H9851_01140</name>
</gene>
<dbReference type="FunFam" id="3.30.420.40:FF:000008">
    <property type="entry name" value="Glycerol kinase"/>
    <property type="match status" value="1"/>
</dbReference>
<dbReference type="PANTHER" id="PTHR10196:SF69">
    <property type="entry name" value="GLYCEROL KINASE"/>
    <property type="match status" value="1"/>
</dbReference>
<feature type="domain" description="Carbohydrate kinase FGGY N-terminal" evidence="13">
    <location>
        <begin position="4"/>
        <end position="249"/>
    </location>
</feature>
<dbReference type="FunFam" id="3.30.420.40:FF:000007">
    <property type="entry name" value="Glycerol kinase"/>
    <property type="match status" value="1"/>
</dbReference>
<dbReference type="CDD" id="cd07786">
    <property type="entry name" value="FGGY_EcGK_like"/>
    <property type="match status" value="1"/>
</dbReference>
<feature type="binding site" evidence="11">
    <location>
        <position position="82"/>
    </location>
    <ligand>
        <name>sn-glycerol 3-phosphate</name>
        <dbReference type="ChEBI" id="CHEBI:57597"/>
    </ligand>
</feature>
<dbReference type="Pfam" id="PF02782">
    <property type="entry name" value="FGGY_C"/>
    <property type="match status" value="1"/>
</dbReference>
<feature type="binding site" evidence="11">
    <location>
        <position position="12"/>
    </location>
    <ligand>
        <name>sn-glycerol 3-phosphate</name>
        <dbReference type="ChEBI" id="CHEBI:57597"/>
    </ligand>
</feature>
<feature type="binding site" evidence="11">
    <location>
        <position position="83"/>
    </location>
    <ligand>
        <name>sn-glycerol 3-phosphate</name>
        <dbReference type="ChEBI" id="CHEBI:57597"/>
    </ligand>
</feature>
<dbReference type="NCBIfam" id="NF000756">
    <property type="entry name" value="PRK00047.1"/>
    <property type="match status" value="1"/>
</dbReference>
<feature type="binding site" evidence="11">
    <location>
        <position position="306"/>
    </location>
    <ligand>
        <name>ATP</name>
        <dbReference type="ChEBI" id="CHEBI:30616"/>
    </ligand>
</feature>
<feature type="binding site" evidence="11">
    <location>
        <position position="407"/>
    </location>
    <ligand>
        <name>ATP</name>
        <dbReference type="ChEBI" id="CHEBI:30616"/>
    </ligand>
</feature>
<feature type="binding site" evidence="11">
    <location>
        <position position="310"/>
    </location>
    <ligand>
        <name>ATP</name>
        <dbReference type="ChEBI" id="CHEBI:30616"/>
    </ligand>
</feature>
<comment type="pathway">
    <text evidence="1 11">Polyol metabolism; glycerol degradation via glycerol kinase pathway; sn-glycerol 3-phosphate from glycerol: step 1/1.</text>
</comment>
<keyword evidence="6 11" id="KW-0319">Glycerol metabolism</keyword>
<reference evidence="15" key="2">
    <citation type="submission" date="2021-04" db="EMBL/GenBank/DDBJ databases">
        <authorList>
            <person name="Gilroy R."/>
        </authorList>
    </citation>
    <scope>NUCLEOTIDE SEQUENCE</scope>
    <source>
        <strain evidence="15">2189</strain>
    </source>
</reference>
<feature type="binding site" evidence="11">
    <location>
        <position position="264"/>
    </location>
    <ligand>
        <name>ATP</name>
        <dbReference type="ChEBI" id="CHEBI:30616"/>
    </ligand>
</feature>
<feature type="binding site" evidence="11">
    <location>
        <position position="264"/>
    </location>
    <ligand>
        <name>ADP</name>
        <dbReference type="ChEBI" id="CHEBI:456216"/>
    </ligand>
</feature>
<feature type="binding site" evidence="11">
    <location>
        <position position="306"/>
    </location>
    <ligand>
        <name>ADP</name>
        <dbReference type="ChEBI" id="CHEBI:456216"/>
    </ligand>
</feature>
<dbReference type="GO" id="GO:0019563">
    <property type="term" value="P:glycerol catabolic process"/>
    <property type="evidence" value="ECO:0007669"/>
    <property type="project" value="UniProtKB-UniRule"/>
</dbReference>
<dbReference type="InterPro" id="IPR018485">
    <property type="entry name" value="FGGY_C"/>
</dbReference>
<evidence type="ECO:0000256" key="1">
    <source>
        <dbReference type="ARBA" id="ARBA00005190"/>
    </source>
</evidence>
<dbReference type="PROSITE" id="PS00933">
    <property type="entry name" value="FGGY_KINASES_1"/>
    <property type="match status" value="1"/>
</dbReference>
<evidence type="ECO:0000256" key="9">
    <source>
        <dbReference type="ARBA" id="ARBA00054633"/>
    </source>
</evidence>
<feature type="binding site" evidence="11">
    <location>
        <position position="82"/>
    </location>
    <ligand>
        <name>glycerol</name>
        <dbReference type="ChEBI" id="CHEBI:17754"/>
    </ligand>
</feature>
<feature type="binding site" evidence="11">
    <location>
        <position position="83"/>
    </location>
    <ligand>
        <name>glycerol</name>
        <dbReference type="ChEBI" id="CHEBI:17754"/>
    </ligand>
</feature>
<dbReference type="AlphaFoldDB" id="A0A9D1VZM2"/>
<feature type="binding site" evidence="11">
    <location>
        <position position="12"/>
    </location>
    <ligand>
        <name>ATP</name>
        <dbReference type="ChEBI" id="CHEBI:30616"/>
    </ligand>
</feature>
<feature type="binding site" evidence="11">
    <location>
        <position position="16"/>
    </location>
    <ligand>
        <name>ADP</name>
        <dbReference type="ChEBI" id="CHEBI:456216"/>
    </ligand>
</feature>
<evidence type="ECO:0000256" key="4">
    <source>
        <dbReference type="ARBA" id="ARBA00022741"/>
    </source>
</evidence>
<feature type="binding site" evidence="11">
    <location>
        <position position="242"/>
    </location>
    <ligand>
        <name>sn-glycerol 3-phosphate</name>
        <dbReference type="ChEBI" id="CHEBI:57597"/>
    </ligand>
</feature>
<dbReference type="GO" id="GO:0004370">
    <property type="term" value="F:glycerol kinase activity"/>
    <property type="evidence" value="ECO:0007669"/>
    <property type="project" value="UniProtKB-UniRule"/>
</dbReference>
<dbReference type="InterPro" id="IPR018483">
    <property type="entry name" value="Carb_kinase_FGGY_CS"/>
</dbReference>
<dbReference type="Proteomes" id="UP000886847">
    <property type="component" value="Unassembled WGS sequence"/>
</dbReference>
<comment type="subunit">
    <text evidence="10 11">Homotetramer and homodimer (in equilibrium).</text>
</comment>
<sequence>MKQYIAAFDQGTTSSRTIIFDQKGNIVAKSMKEFRQIYPKPGWVEHDPRDIVASQLSSYREALALAGITADEIAAVGIANQRETAIVWDRFTGKPVYNAIVWQCRRTSEMCEKLKPRYAKYVYERTGLNIDAYFSASKIRWILDNVPFARRRAEKGDLLFGTVDTYLIWYLTGGKVHATDYTNASRTMLYNIHTLEWDAGLCRLFNIPPFMLPKVLPSGADFGETDASVLGAALPIRAAVGDQQAALFGQLCVRAGEAKNTYGTGCFLLMNTGKQAVASQNGLITTLTASLGAPDYALEGSVFVGGAVVQWLRDGLGLIDTAAETEAAALSVEDTGGVTVVPAFVGLGAPHWDPECRGVICGITRGTTAAHIIRASLEAIALQTFDIVHAMEQDLRINLSRLCVDGGASANNFLMQFQADILGADVVRPAVMESTALGAAYLAGLSCGYFKDIDSLRAEKGSAAVFMPHMSGAARAEKLRTWEQALSRTMYRVKV</sequence>
<dbReference type="NCBIfam" id="TIGR01311">
    <property type="entry name" value="glycerol_kin"/>
    <property type="match status" value="1"/>
</dbReference>
<dbReference type="GO" id="GO:0005829">
    <property type="term" value="C:cytosol"/>
    <property type="evidence" value="ECO:0007669"/>
    <property type="project" value="TreeGrafter"/>
</dbReference>
<dbReference type="InterPro" id="IPR005999">
    <property type="entry name" value="Glycerol_kin"/>
</dbReference>
<accession>A0A9D1VZM2</accession>
<evidence type="ECO:0000256" key="7">
    <source>
        <dbReference type="ARBA" id="ARBA00022840"/>
    </source>
</evidence>
<evidence type="ECO:0000313" key="16">
    <source>
        <dbReference type="Proteomes" id="UP000886847"/>
    </source>
</evidence>
<feature type="binding site" evidence="11">
    <location>
        <position position="12"/>
    </location>
    <ligand>
        <name>ADP</name>
        <dbReference type="ChEBI" id="CHEBI:456216"/>
    </ligand>
</feature>
<evidence type="ECO:0000256" key="2">
    <source>
        <dbReference type="ARBA" id="ARBA00009156"/>
    </source>
</evidence>
<evidence type="ECO:0000259" key="13">
    <source>
        <dbReference type="Pfam" id="PF00370"/>
    </source>
</evidence>
<comment type="activity regulation">
    <text evidence="11">Activated by phosphorylation and inhibited by fructose 1,6-bisphosphate (FBP).</text>
</comment>
<dbReference type="PIRSF" id="PIRSF000538">
    <property type="entry name" value="GlpK"/>
    <property type="match status" value="1"/>
</dbReference>
<evidence type="ECO:0000256" key="12">
    <source>
        <dbReference type="RuleBase" id="RU003733"/>
    </source>
</evidence>
<comment type="function">
    <text evidence="9 11">Key enzyme in the regulation of glycerol uptake and metabolism. Catalyzes the phosphorylation of glycerol to yield sn-glycerol 3-phosphate.</text>
</comment>
<dbReference type="GO" id="GO:0006072">
    <property type="term" value="P:glycerol-3-phosphate metabolic process"/>
    <property type="evidence" value="ECO:0007669"/>
    <property type="project" value="InterPro"/>
</dbReference>
<comment type="catalytic activity">
    <reaction evidence="8 11">
        <text>glycerol + ATP = sn-glycerol 3-phosphate + ADP + H(+)</text>
        <dbReference type="Rhea" id="RHEA:21644"/>
        <dbReference type="ChEBI" id="CHEBI:15378"/>
        <dbReference type="ChEBI" id="CHEBI:17754"/>
        <dbReference type="ChEBI" id="CHEBI:30616"/>
        <dbReference type="ChEBI" id="CHEBI:57597"/>
        <dbReference type="ChEBI" id="CHEBI:456216"/>
        <dbReference type="EC" id="2.7.1.30"/>
    </reaction>
</comment>
<dbReference type="SUPFAM" id="SSF53067">
    <property type="entry name" value="Actin-like ATPase domain"/>
    <property type="match status" value="2"/>
</dbReference>
<comment type="caution">
    <text evidence="15">The sequence shown here is derived from an EMBL/GenBank/DDBJ whole genome shotgun (WGS) entry which is preliminary data.</text>
</comment>
<comment type="similarity">
    <text evidence="2 11 12">Belongs to the FGGY kinase family.</text>
</comment>
<keyword evidence="4 11" id="KW-0547">Nucleotide-binding</keyword>
<proteinExistence type="inferred from homology"/>
<dbReference type="HAMAP" id="MF_00186">
    <property type="entry name" value="Glycerol_kin"/>
    <property type="match status" value="1"/>
</dbReference>
<feature type="binding site" evidence="11">
    <location>
        <position position="133"/>
    </location>
    <ligand>
        <name>sn-glycerol 3-phosphate</name>
        <dbReference type="ChEBI" id="CHEBI:57597"/>
    </ligand>
</feature>
<dbReference type="InterPro" id="IPR018484">
    <property type="entry name" value="FGGY_N"/>
</dbReference>
<feature type="domain" description="Carbohydrate kinase FGGY C-terminal" evidence="14">
    <location>
        <begin position="259"/>
        <end position="446"/>
    </location>
</feature>
<dbReference type="EMBL" id="DXEW01000005">
    <property type="protein sequence ID" value="HIX49874.1"/>
    <property type="molecule type" value="Genomic_DNA"/>
</dbReference>
<dbReference type="EC" id="2.7.1.30" evidence="11"/>
<feature type="binding site" evidence="11">
    <location>
        <position position="243"/>
    </location>
    <ligand>
        <name>glycerol</name>
        <dbReference type="ChEBI" id="CHEBI:17754"/>
    </ligand>
</feature>
<feature type="binding site" evidence="11">
    <location>
        <position position="14"/>
    </location>
    <ligand>
        <name>ATP</name>
        <dbReference type="ChEBI" id="CHEBI:30616"/>
    </ligand>
</feature>
<evidence type="ECO:0000256" key="11">
    <source>
        <dbReference type="HAMAP-Rule" id="MF_00186"/>
    </source>
</evidence>
<dbReference type="PANTHER" id="PTHR10196">
    <property type="entry name" value="SUGAR KINASE"/>
    <property type="match status" value="1"/>
</dbReference>
<evidence type="ECO:0000256" key="3">
    <source>
        <dbReference type="ARBA" id="ARBA00022679"/>
    </source>
</evidence>
<evidence type="ECO:0000256" key="8">
    <source>
        <dbReference type="ARBA" id="ARBA00052101"/>
    </source>
</evidence>
<evidence type="ECO:0000256" key="10">
    <source>
        <dbReference type="ARBA" id="ARBA00063665"/>
    </source>
</evidence>
<name>A0A9D1VZM2_9FIRM</name>
<reference evidence="15" key="1">
    <citation type="journal article" date="2021" name="PeerJ">
        <title>Extensive microbial diversity within the chicken gut microbiome revealed by metagenomics and culture.</title>
        <authorList>
            <person name="Gilroy R."/>
            <person name="Ravi A."/>
            <person name="Getino M."/>
            <person name="Pursley I."/>
            <person name="Horton D.L."/>
            <person name="Alikhan N.F."/>
            <person name="Baker D."/>
            <person name="Gharbi K."/>
            <person name="Hall N."/>
            <person name="Watson M."/>
            <person name="Adriaenssens E.M."/>
            <person name="Foster-Nyarko E."/>
            <person name="Jarju S."/>
            <person name="Secka A."/>
            <person name="Antonio M."/>
            <person name="Oren A."/>
            <person name="Chaudhuri R.R."/>
            <person name="La Ragione R."/>
            <person name="Hildebrand F."/>
            <person name="Pallen M.J."/>
        </authorList>
    </citation>
    <scope>NUCLEOTIDE SEQUENCE</scope>
    <source>
        <strain evidence="15">2189</strain>
    </source>
</reference>
<dbReference type="GO" id="GO:0005524">
    <property type="term" value="F:ATP binding"/>
    <property type="evidence" value="ECO:0007669"/>
    <property type="project" value="UniProtKB-UniRule"/>
</dbReference>
<dbReference type="InterPro" id="IPR043129">
    <property type="entry name" value="ATPase_NBD"/>
</dbReference>
<feature type="binding site" evidence="11">
    <location>
        <position position="133"/>
    </location>
    <ligand>
        <name>glycerol</name>
        <dbReference type="ChEBI" id="CHEBI:17754"/>
    </ligand>
</feature>
<dbReference type="PROSITE" id="PS00445">
    <property type="entry name" value="FGGY_KINASES_2"/>
    <property type="match status" value="1"/>
</dbReference>
<dbReference type="InterPro" id="IPR000577">
    <property type="entry name" value="Carb_kinase_FGGY"/>
</dbReference>
<feature type="binding site" evidence="11">
    <location>
        <position position="242"/>
    </location>
    <ligand>
        <name>glycerol</name>
        <dbReference type="ChEBI" id="CHEBI:17754"/>
    </ligand>
</feature>
<feature type="binding site" evidence="11">
    <location>
        <position position="13"/>
    </location>
    <ligand>
        <name>ATP</name>
        <dbReference type="ChEBI" id="CHEBI:30616"/>
    </ligand>
</feature>
<evidence type="ECO:0000256" key="5">
    <source>
        <dbReference type="ARBA" id="ARBA00022777"/>
    </source>
</evidence>
<dbReference type="Gene3D" id="3.30.420.40">
    <property type="match status" value="2"/>
</dbReference>